<proteinExistence type="predicted"/>
<protein>
    <submittedName>
        <fullName evidence="2">Uncharacterized protein</fullName>
    </submittedName>
</protein>
<evidence type="ECO:0000313" key="3">
    <source>
        <dbReference type="Proteomes" id="UP000533080"/>
    </source>
</evidence>
<feature type="region of interest" description="Disordered" evidence="1">
    <location>
        <begin position="51"/>
        <end position="74"/>
    </location>
</feature>
<accession>A0A7Y4II58</accession>
<dbReference type="EMBL" id="JABFNT010000044">
    <property type="protein sequence ID" value="NOJ79758.1"/>
    <property type="molecule type" value="Genomic_DNA"/>
</dbReference>
<evidence type="ECO:0000256" key="1">
    <source>
        <dbReference type="SAM" id="MobiDB-lite"/>
    </source>
</evidence>
<gene>
    <name evidence="2" type="ORF">HNV28_15655</name>
</gene>
<comment type="caution">
    <text evidence="2">The sequence shown here is derived from an EMBL/GenBank/DDBJ whole genome shotgun (WGS) entry which is preliminary data.</text>
</comment>
<dbReference type="AlphaFoldDB" id="A0A7Y4II58"/>
<sequence length="399" mass="42062">MRMEPGGADNPRSRLESRSLLVRRFPLRTLLLMLVALIAFGRLWCVTHQEKAPGPRPGSMAQAGDALDGAPVPSSAPECRTLERALESALRTPQDTRVLDEARQQLDACRQPPVRACALGVALDARSPLSEGEATPLRGLLASLCEHCPPAANSCARAVGQALLSAAVGPNADVASAKWNLEHAGPGLGGACASLVQLGLAPAAQSDLTVRPPVLALVGELAPRCSQAGFLDDALLRAAAVNLVSPTPALVALAAVPIPPETSAVKPDRIEGTEPGFQAFDRDENTGVPVGKALKSQRWEADGALRASYAPTLKQFVSVRVRATGPGTVRAIVRTPQGVGLKDPEKDFAFVNPTVCRFTGTGQWEQCPLQVPLRDVDAVSVFPERADTELKELEVHGAR</sequence>
<name>A0A7Y4II58_MYXXA</name>
<organism evidence="2 3">
    <name type="scientific">Myxococcus xanthus</name>
    <dbReference type="NCBI Taxonomy" id="34"/>
    <lineage>
        <taxon>Bacteria</taxon>
        <taxon>Pseudomonadati</taxon>
        <taxon>Myxococcota</taxon>
        <taxon>Myxococcia</taxon>
        <taxon>Myxococcales</taxon>
        <taxon>Cystobacterineae</taxon>
        <taxon>Myxococcaceae</taxon>
        <taxon>Myxococcus</taxon>
    </lineage>
</organism>
<reference evidence="2 3" key="1">
    <citation type="submission" date="2020-05" db="EMBL/GenBank/DDBJ databases">
        <authorList>
            <person name="Whitworth D."/>
        </authorList>
    </citation>
    <scope>NUCLEOTIDE SEQUENCE [LARGE SCALE GENOMIC DNA]</scope>
    <source>
        <strain evidence="2 3">AM005</strain>
    </source>
</reference>
<dbReference type="Proteomes" id="UP000533080">
    <property type="component" value="Unassembled WGS sequence"/>
</dbReference>
<evidence type="ECO:0000313" key="2">
    <source>
        <dbReference type="EMBL" id="NOJ79758.1"/>
    </source>
</evidence>